<proteinExistence type="inferred from homology"/>
<dbReference type="OrthoDB" id="9783641at2"/>
<dbReference type="RefSeq" id="WP_114067795.1">
    <property type="nucleotide sequence ID" value="NZ_CP030850.1"/>
</dbReference>
<evidence type="ECO:0000256" key="5">
    <source>
        <dbReference type="ARBA" id="ARBA00023237"/>
    </source>
</evidence>
<dbReference type="AlphaFoldDB" id="A0A344TK44"/>
<dbReference type="EMBL" id="CP030850">
    <property type="protein sequence ID" value="AXE19015.1"/>
    <property type="molecule type" value="Genomic_DNA"/>
</dbReference>
<dbReference type="InterPro" id="IPR033985">
    <property type="entry name" value="SusD-like_N"/>
</dbReference>
<dbReference type="InterPro" id="IPR011990">
    <property type="entry name" value="TPR-like_helical_dom_sf"/>
</dbReference>
<reference evidence="8 9" key="1">
    <citation type="submission" date="2018-07" db="EMBL/GenBank/DDBJ databases">
        <title>Genome sequencing of Runella.</title>
        <authorList>
            <person name="Baek M.-G."/>
            <person name="Yi H."/>
        </authorList>
    </citation>
    <scope>NUCLEOTIDE SEQUENCE [LARGE SCALE GENOMIC DNA]</scope>
    <source>
        <strain evidence="8 9">HYN0085</strain>
    </source>
</reference>
<evidence type="ECO:0000313" key="8">
    <source>
        <dbReference type="EMBL" id="AXE19015.1"/>
    </source>
</evidence>
<dbReference type="KEGG" id="run:DR864_15285"/>
<keyword evidence="9" id="KW-1185">Reference proteome</keyword>
<dbReference type="Pfam" id="PF14322">
    <property type="entry name" value="SusD-like_3"/>
    <property type="match status" value="1"/>
</dbReference>
<dbReference type="InterPro" id="IPR012944">
    <property type="entry name" value="SusD_RagB_dom"/>
</dbReference>
<dbReference type="CDD" id="cd08977">
    <property type="entry name" value="SusD"/>
    <property type="match status" value="1"/>
</dbReference>
<feature type="domain" description="RagB/SusD" evidence="6">
    <location>
        <begin position="255"/>
        <end position="496"/>
    </location>
</feature>
<feature type="domain" description="SusD-like N-terminal" evidence="7">
    <location>
        <begin position="77"/>
        <end position="210"/>
    </location>
</feature>
<evidence type="ECO:0000256" key="3">
    <source>
        <dbReference type="ARBA" id="ARBA00022729"/>
    </source>
</evidence>
<dbReference type="GO" id="GO:0009279">
    <property type="term" value="C:cell outer membrane"/>
    <property type="evidence" value="ECO:0007669"/>
    <property type="project" value="UniProtKB-SubCell"/>
</dbReference>
<protein>
    <submittedName>
        <fullName evidence="8">RagB/SusD family nutrient uptake outer membrane protein</fullName>
    </submittedName>
</protein>
<name>A0A344TK44_9BACT</name>
<keyword evidence="3" id="KW-0732">Signal</keyword>
<evidence type="ECO:0000256" key="1">
    <source>
        <dbReference type="ARBA" id="ARBA00004442"/>
    </source>
</evidence>
<dbReference type="Gene3D" id="1.25.40.390">
    <property type="match status" value="1"/>
</dbReference>
<keyword evidence="4" id="KW-0472">Membrane</keyword>
<comment type="similarity">
    <text evidence="2">Belongs to the SusD family.</text>
</comment>
<evidence type="ECO:0000256" key="2">
    <source>
        <dbReference type="ARBA" id="ARBA00006275"/>
    </source>
</evidence>
<organism evidence="8 9">
    <name type="scientific">Runella rosea</name>
    <dbReference type="NCBI Taxonomy" id="2259595"/>
    <lineage>
        <taxon>Bacteria</taxon>
        <taxon>Pseudomonadati</taxon>
        <taxon>Bacteroidota</taxon>
        <taxon>Cytophagia</taxon>
        <taxon>Cytophagales</taxon>
        <taxon>Spirosomataceae</taxon>
        <taxon>Runella</taxon>
    </lineage>
</organism>
<accession>A0A344TK44</accession>
<evidence type="ECO:0000259" key="7">
    <source>
        <dbReference type="Pfam" id="PF14322"/>
    </source>
</evidence>
<dbReference type="Proteomes" id="UP000251993">
    <property type="component" value="Chromosome"/>
</dbReference>
<comment type="subcellular location">
    <subcellularLocation>
        <location evidence="1">Cell outer membrane</location>
    </subcellularLocation>
</comment>
<gene>
    <name evidence="8" type="ORF">DR864_15285</name>
</gene>
<dbReference type="PROSITE" id="PS51257">
    <property type="entry name" value="PROKAR_LIPOPROTEIN"/>
    <property type="match status" value="1"/>
</dbReference>
<evidence type="ECO:0000313" key="9">
    <source>
        <dbReference type="Proteomes" id="UP000251993"/>
    </source>
</evidence>
<evidence type="ECO:0000256" key="4">
    <source>
        <dbReference type="ARBA" id="ARBA00023136"/>
    </source>
</evidence>
<dbReference type="Pfam" id="PF07980">
    <property type="entry name" value="SusD_RagB"/>
    <property type="match status" value="1"/>
</dbReference>
<sequence>MKKTFSYLALAGVLTIASCTNLDESVYGVIPKEGFGSTPEQLASLLGPAYSGLRDYAWNAHNAEVTTDVGLVPTRGKDWYDGGNWLNYNRHTWTTTHGPINDMWGWIFESGINTINNLIPQVAGNTVAIAELRAVRAFYYFLAMDYFGNVPLITESTSGTVSTTPRAQIYAFVEKELTEALPNLSDNVGGSYYGRINKLTAQTLLAKIYLNAGVYKGTPEWQKAVDMCDIVIKSGKYKLEPNFLANFAVKNEGSTENIWAIPFDRIQAGGMTITYRTLHYQSQSTYNLSGQPWNGFCTIAEFYNSFSDNDLRKKMWISGVQYGADGKALKDDNGKDLDFNPVMTKDEMTSADPEFQGAGVRLGKYEIQRGNTVPDQDNDWAMFRLADVYMMRGEALFRLGKTADALADFNIVRARAGVTAWTAPQLTLDNILAERGRELAWEAWRRNDLIRFGEFNKVGGKFTSRFMKEPAAKTLLFPIPQQRRDANPGLAQNPGY</sequence>
<evidence type="ECO:0000259" key="6">
    <source>
        <dbReference type="Pfam" id="PF07980"/>
    </source>
</evidence>
<keyword evidence="5" id="KW-0998">Cell outer membrane</keyword>
<dbReference type="SUPFAM" id="SSF48452">
    <property type="entry name" value="TPR-like"/>
    <property type="match status" value="1"/>
</dbReference>